<dbReference type="Proteomes" id="UP000244334">
    <property type="component" value="Unassembled WGS sequence"/>
</dbReference>
<evidence type="ECO:0000313" key="2">
    <source>
        <dbReference type="Proteomes" id="UP000244334"/>
    </source>
</evidence>
<protein>
    <submittedName>
        <fullName evidence="1">Uncharacterized protein</fullName>
    </submittedName>
</protein>
<feature type="non-terminal residue" evidence="1">
    <location>
        <position position="1"/>
    </location>
</feature>
<name>A0A328TH63_9GAMM</name>
<keyword evidence="2" id="KW-1185">Reference proteome</keyword>
<accession>A0A328TH63</accession>
<dbReference type="AlphaFoldDB" id="A0A328TH63"/>
<gene>
    <name evidence="1" type="ORF">ACZ87_03455</name>
</gene>
<dbReference type="EMBL" id="LJAM02000599">
    <property type="protein sequence ID" value="RAP69748.1"/>
    <property type="molecule type" value="Genomic_DNA"/>
</dbReference>
<proteinExistence type="predicted"/>
<reference evidence="1" key="1">
    <citation type="submission" date="2018-04" db="EMBL/GenBank/DDBJ databases">
        <title>Genomes of the Obligate Erwinia dacicola and Facultative Enterobacter sp. OLF Endosymbionts of the Olive Fruit fly, Bactrocera oleae.</title>
        <authorList>
            <person name="Estes A.M."/>
            <person name="Hearn D.J."/>
            <person name="Agarwal S."/>
            <person name="Pierson E.A."/>
            <person name="Dunning-Hotopp J.C."/>
        </authorList>
    </citation>
    <scope>NUCLEOTIDE SEQUENCE [LARGE SCALE GENOMIC DNA]</scope>
    <source>
        <strain evidence="1">Oroville</strain>
    </source>
</reference>
<comment type="caution">
    <text evidence="1">The sequence shown here is derived from an EMBL/GenBank/DDBJ whole genome shotgun (WGS) entry which is preliminary data.</text>
</comment>
<organism evidence="1 2">
    <name type="scientific">Candidatus Erwinia dacicola</name>
    <dbReference type="NCBI Taxonomy" id="252393"/>
    <lineage>
        <taxon>Bacteria</taxon>
        <taxon>Pseudomonadati</taxon>
        <taxon>Pseudomonadota</taxon>
        <taxon>Gammaproteobacteria</taxon>
        <taxon>Enterobacterales</taxon>
        <taxon>Erwiniaceae</taxon>
        <taxon>Erwinia</taxon>
    </lineage>
</organism>
<evidence type="ECO:0000313" key="1">
    <source>
        <dbReference type="EMBL" id="RAP69748.1"/>
    </source>
</evidence>
<sequence length="47" mass="5164">PSDQVASISVPLQFIMAVYSTEVSPFIFTEEQTETINTGFDMPGKPL</sequence>